<sequence>MSELHVRKDAPIPSTLIPMPGVDFNKPWLDIVQDVNTNLTSQRYKPFQIEVPLSCIFSDHNASKPTLDEFDPVRVEYDILNEGYDPRERAVAKLGLQSAYWNGLAKVMSPRNHTLFPYEDWQKYSTVPIVRLSDDYFLMGGARSIQYGGDGDMIGYVTGGSLTIDGIDVPFGELGIDDSLLNEYLDYRKKIDKSETLADKTAILDLREDKPELWARLKAVYPRIDTVIEGTAQFSFSYLKQARELTTDLVQDTADSPQEVKLLTVRLTNALSDFLQAHTRVYYGISLLHNPEFYSSIQGLGNVLDIMYLAAKDFW</sequence>
<evidence type="ECO:0000313" key="1">
    <source>
        <dbReference type="EMBL" id="OGK31338.1"/>
    </source>
</evidence>
<accession>A0A1F7HJE6</accession>
<comment type="caution">
    <text evidence="1">The sequence shown here is derived from an EMBL/GenBank/DDBJ whole genome shotgun (WGS) entry which is preliminary data.</text>
</comment>
<proteinExistence type="predicted"/>
<reference evidence="1 2" key="1">
    <citation type="journal article" date="2016" name="Nat. Commun.">
        <title>Thousands of microbial genomes shed light on interconnected biogeochemical processes in an aquifer system.</title>
        <authorList>
            <person name="Anantharaman K."/>
            <person name="Brown C.T."/>
            <person name="Hug L.A."/>
            <person name="Sharon I."/>
            <person name="Castelle C.J."/>
            <person name="Probst A.J."/>
            <person name="Thomas B.C."/>
            <person name="Singh A."/>
            <person name="Wilkins M.J."/>
            <person name="Karaoz U."/>
            <person name="Brodie E.L."/>
            <person name="Williams K.H."/>
            <person name="Hubbard S.S."/>
            <person name="Banfield J.F."/>
        </authorList>
    </citation>
    <scope>NUCLEOTIDE SEQUENCE [LARGE SCALE GENOMIC DNA]</scope>
</reference>
<dbReference type="AlphaFoldDB" id="A0A1F7HJE6"/>
<dbReference type="Proteomes" id="UP000177199">
    <property type="component" value="Unassembled WGS sequence"/>
</dbReference>
<organism evidence="1 2">
    <name type="scientific">Candidatus Roizmanbacteria bacterium RIFCSPHIGHO2_12_FULL_33_9</name>
    <dbReference type="NCBI Taxonomy" id="1802045"/>
    <lineage>
        <taxon>Bacteria</taxon>
        <taxon>Candidatus Roizmaniibacteriota</taxon>
    </lineage>
</organism>
<protein>
    <submittedName>
        <fullName evidence="1">Uncharacterized protein</fullName>
    </submittedName>
</protein>
<evidence type="ECO:0000313" key="2">
    <source>
        <dbReference type="Proteomes" id="UP000177199"/>
    </source>
</evidence>
<gene>
    <name evidence="1" type="ORF">A3F29_02820</name>
</gene>
<dbReference type="EMBL" id="MFZV01000009">
    <property type="protein sequence ID" value="OGK31338.1"/>
    <property type="molecule type" value="Genomic_DNA"/>
</dbReference>
<name>A0A1F7HJE6_9BACT</name>